<evidence type="ECO:0000313" key="2">
    <source>
        <dbReference type="Proteomes" id="UP000006048"/>
    </source>
</evidence>
<name>I4BA85_TURPD</name>
<sequence>MEIAVLIAIITCLGLVSLFLLRRRSNGEMYIKRQHQIQSFPPDHLKHRR</sequence>
<keyword evidence="2" id="KW-1185">Reference proteome</keyword>
<reference evidence="1 2" key="1">
    <citation type="submission" date="2012-06" db="EMBL/GenBank/DDBJ databases">
        <title>The complete chromosome of genome of Turneriella parva DSM 21527.</title>
        <authorList>
            <consortium name="US DOE Joint Genome Institute (JGI-PGF)"/>
            <person name="Lucas S."/>
            <person name="Han J."/>
            <person name="Lapidus A."/>
            <person name="Bruce D."/>
            <person name="Goodwin L."/>
            <person name="Pitluck S."/>
            <person name="Peters L."/>
            <person name="Kyrpides N."/>
            <person name="Mavromatis K."/>
            <person name="Ivanova N."/>
            <person name="Mikhailova N."/>
            <person name="Chertkov O."/>
            <person name="Detter J.C."/>
            <person name="Tapia R."/>
            <person name="Han C."/>
            <person name="Land M."/>
            <person name="Hauser L."/>
            <person name="Markowitz V."/>
            <person name="Cheng J.-F."/>
            <person name="Hugenholtz P."/>
            <person name="Woyke T."/>
            <person name="Wu D."/>
            <person name="Gronow S."/>
            <person name="Wellnitz S."/>
            <person name="Brambilla E."/>
            <person name="Klenk H.-P."/>
            <person name="Eisen J.A."/>
        </authorList>
    </citation>
    <scope>NUCLEOTIDE SEQUENCE [LARGE SCALE GENOMIC DNA]</scope>
    <source>
        <strain evidence="2">ATCC BAA-1111 / DSM 21527 / NCTC 11395 / H</strain>
    </source>
</reference>
<dbReference type="STRING" id="869212.Turpa_3557"/>
<accession>I4BA85</accession>
<dbReference type="EMBL" id="CP002959">
    <property type="protein sequence ID" value="AFM14192.1"/>
    <property type="molecule type" value="Genomic_DNA"/>
</dbReference>
<dbReference type="AlphaFoldDB" id="I4BA85"/>
<gene>
    <name evidence="1" type="ordered locus">Turpa_3557</name>
</gene>
<evidence type="ECO:0000313" key="1">
    <source>
        <dbReference type="EMBL" id="AFM14192.1"/>
    </source>
</evidence>
<proteinExistence type="predicted"/>
<dbReference type="Proteomes" id="UP000006048">
    <property type="component" value="Chromosome"/>
</dbReference>
<organism evidence="1 2">
    <name type="scientific">Turneriella parva (strain ATCC BAA-1111 / DSM 21527 / NCTC 11395 / H)</name>
    <name type="common">Leptospira parva</name>
    <dbReference type="NCBI Taxonomy" id="869212"/>
    <lineage>
        <taxon>Bacteria</taxon>
        <taxon>Pseudomonadati</taxon>
        <taxon>Spirochaetota</taxon>
        <taxon>Spirochaetia</taxon>
        <taxon>Leptospirales</taxon>
        <taxon>Leptospiraceae</taxon>
        <taxon>Turneriella</taxon>
    </lineage>
</organism>
<dbReference type="HOGENOM" id="CLU_3141934_0_0_12"/>
<protein>
    <submittedName>
        <fullName evidence="1">Uncharacterized protein</fullName>
    </submittedName>
</protein>
<dbReference type="KEGG" id="tpx:Turpa_3557"/>